<dbReference type="InterPro" id="IPR016186">
    <property type="entry name" value="C-type_lectin-like/link_sf"/>
</dbReference>
<proteinExistence type="predicted"/>
<accession>A0AAF3EQC2</accession>
<dbReference type="PROSITE" id="PS50041">
    <property type="entry name" value="C_TYPE_LECTIN_2"/>
    <property type="match status" value="1"/>
</dbReference>
<dbReference type="PANTHER" id="PTHR22803">
    <property type="entry name" value="MANNOSE, PHOSPHOLIPASE, LECTIN RECEPTOR RELATED"/>
    <property type="match status" value="1"/>
</dbReference>
<evidence type="ECO:0000313" key="4">
    <source>
        <dbReference type="WBParaSite" id="MBELARI_LOCUS16286"/>
    </source>
</evidence>
<dbReference type="Pfam" id="PF00059">
    <property type="entry name" value="Lectin_C"/>
    <property type="match status" value="1"/>
</dbReference>
<dbReference type="Gene3D" id="1.20.5.170">
    <property type="match status" value="1"/>
</dbReference>
<name>A0AAF3EQC2_9BILA</name>
<dbReference type="SUPFAM" id="SSF56436">
    <property type="entry name" value="C-type lectin-like"/>
    <property type="match status" value="1"/>
</dbReference>
<feature type="domain" description="C-type lectin" evidence="2">
    <location>
        <begin position="147"/>
        <end position="247"/>
    </location>
</feature>
<protein>
    <recommendedName>
        <fullName evidence="2">C-type lectin domain-containing protein</fullName>
    </recommendedName>
</protein>
<evidence type="ECO:0000256" key="1">
    <source>
        <dbReference type="SAM" id="Coils"/>
    </source>
</evidence>
<reference evidence="4" key="1">
    <citation type="submission" date="2024-02" db="UniProtKB">
        <authorList>
            <consortium name="WormBaseParasite"/>
        </authorList>
    </citation>
    <scope>IDENTIFICATION</scope>
</reference>
<keyword evidence="3" id="KW-1185">Reference proteome</keyword>
<dbReference type="Proteomes" id="UP000887575">
    <property type="component" value="Unassembled WGS sequence"/>
</dbReference>
<dbReference type="SMART" id="SM00034">
    <property type="entry name" value="CLECT"/>
    <property type="match status" value="1"/>
</dbReference>
<evidence type="ECO:0000259" key="2">
    <source>
        <dbReference type="PROSITE" id="PS50041"/>
    </source>
</evidence>
<dbReference type="AlphaFoldDB" id="A0AAF3EQC2"/>
<organism evidence="3 4">
    <name type="scientific">Mesorhabditis belari</name>
    <dbReference type="NCBI Taxonomy" id="2138241"/>
    <lineage>
        <taxon>Eukaryota</taxon>
        <taxon>Metazoa</taxon>
        <taxon>Ecdysozoa</taxon>
        <taxon>Nematoda</taxon>
        <taxon>Chromadorea</taxon>
        <taxon>Rhabditida</taxon>
        <taxon>Rhabditina</taxon>
        <taxon>Rhabditomorpha</taxon>
        <taxon>Rhabditoidea</taxon>
        <taxon>Rhabditidae</taxon>
        <taxon>Mesorhabditinae</taxon>
        <taxon>Mesorhabditis</taxon>
    </lineage>
</organism>
<dbReference type="Gene3D" id="3.10.100.10">
    <property type="entry name" value="Mannose-Binding Protein A, subunit A"/>
    <property type="match status" value="1"/>
</dbReference>
<sequence length="247" mass="28604">MQEQIQDKSEEPAISLKKIAQLEADLEEIKKDKDVEMRQLAANMVQIEANLKITELEADLVDERERNREFERKIAEMKRKNDDLEAQLRTQNTEVRDGKVKIGELEGKINAFQSKISGLETQINRTMNLLDLYRDGWSYLAKTASWYKGFGQWMTFDEAEAYCASRKGHLVSIHSQEENDFVWKLAKNFPANRSFWIGLKRNPDKGNAFEWTDGSSVDFTNWMVGEPDSYTHAVLWNDKGKWGGRSS</sequence>
<dbReference type="InterPro" id="IPR001304">
    <property type="entry name" value="C-type_lectin-like"/>
</dbReference>
<evidence type="ECO:0000313" key="3">
    <source>
        <dbReference type="Proteomes" id="UP000887575"/>
    </source>
</evidence>
<dbReference type="InterPro" id="IPR016187">
    <property type="entry name" value="CTDL_fold"/>
</dbReference>
<dbReference type="InterPro" id="IPR050111">
    <property type="entry name" value="C-type_lectin/snaclec_domain"/>
</dbReference>
<feature type="coiled-coil region" evidence="1">
    <location>
        <begin position="19"/>
        <end position="122"/>
    </location>
</feature>
<dbReference type="CDD" id="cd00037">
    <property type="entry name" value="CLECT"/>
    <property type="match status" value="1"/>
</dbReference>
<dbReference type="WBParaSite" id="MBELARI_LOCUS16286">
    <property type="protein sequence ID" value="MBELARI_LOCUS16286"/>
    <property type="gene ID" value="MBELARI_LOCUS16286"/>
</dbReference>
<keyword evidence="1" id="KW-0175">Coiled coil</keyword>